<sequence>MVDNLQYGYNERTCRDCMQKDEEIRKLEAELGKTTKDYRDALEKELQDTRNVVGRLESEKDEIEAKAKGYEIQIKAAEKNYQNEVQNMEDCNSALYEEQAAHEELKKLLKETKDEAREQIKYEKNRREEVERTNKILREHLSAACRENETLQHGLSEAHKEKKLLIEALEKISGTSPLVSNTPTVGLDNSQIDLSHDDNRGISDDHTALLANLTTQKSPSSRRDNGPNIKSFDQEFSAIGKRSAEFTLDEKAASGATEYDDARKKLKTMHPRTSRDVNWAPTEDQNGHTPSKFEFTFSVPAPGSKHAPPVSRSPKSAARDTTDGQIAWPNLSDKASARS</sequence>
<feature type="coiled-coil region" evidence="1">
    <location>
        <begin position="10"/>
        <end position="133"/>
    </location>
</feature>
<keyword evidence="1" id="KW-0175">Coiled coil</keyword>
<dbReference type="EMBL" id="CAJRGZ010000038">
    <property type="protein sequence ID" value="CAG5190132.1"/>
    <property type="molecule type" value="Genomic_DNA"/>
</dbReference>
<reference evidence="3" key="1">
    <citation type="submission" date="2021-05" db="EMBL/GenBank/DDBJ databases">
        <authorList>
            <person name="Stam R."/>
        </authorList>
    </citation>
    <scope>NUCLEOTIDE SEQUENCE</scope>
    <source>
        <strain evidence="3">CS162</strain>
    </source>
</reference>
<evidence type="ECO:0000313" key="4">
    <source>
        <dbReference type="Proteomes" id="UP000676310"/>
    </source>
</evidence>
<organism evidence="3 4">
    <name type="scientific">Alternaria atra</name>
    <dbReference type="NCBI Taxonomy" id="119953"/>
    <lineage>
        <taxon>Eukaryota</taxon>
        <taxon>Fungi</taxon>
        <taxon>Dikarya</taxon>
        <taxon>Ascomycota</taxon>
        <taxon>Pezizomycotina</taxon>
        <taxon>Dothideomycetes</taxon>
        <taxon>Pleosporomycetidae</taxon>
        <taxon>Pleosporales</taxon>
        <taxon>Pleosporineae</taxon>
        <taxon>Pleosporaceae</taxon>
        <taxon>Alternaria</taxon>
        <taxon>Alternaria sect. Ulocladioides</taxon>
    </lineage>
</organism>
<feature type="region of interest" description="Disordered" evidence="2">
    <location>
        <begin position="253"/>
        <end position="339"/>
    </location>
</feature>
<name>A0A8J2ID90_9PLEO</name>
<gene>
    <name evidence="3" type="ORF">ALTATR162_LOCUS12142</name>
</gene>
<dbReference type="AlphaFoldDB" id="A0A8J2ID90"/>
<comment type="caution">
    <text evidence="3">The sequence shown here is derived from an EMBL/GenBank/DDBJ whole genome shotgun (WGS) entry which is preliminary data.</text>
</comment>
<keyword evidence="4" id="KW-1185">Reference proteome</keyword>
<protein>
    <submittedName>
        <fullName evidence="3">Uncharacterized protein</fullName>
    </submittedName>
</protein>
<dbReference type="Proteomes" id="UP000676310">
    <property type="component" value="Unassembled WGS sequence"/>
</dbReference>
<evidence type="ECO:0000313" key="3">
    <source>
        <dbReference type="EMBL" id="CAG5190132.1"/>
    </source>
</evidence>
<accession>A0A8J2ID90</accession>
<dbReference type="GeneID" id="67012493"/>
<proteinExistence type="predicted"/>
<evidence type="ECO:0000256" key="2">
    <source>
        <dbReference type="SAM" id="MobiDB-lite"/>
    </source>
</evidence>
<dbReference type="OrthoDB" id="3699304at2759"/>
<dbReference type="RefSeq" id="XP_043175723.1">
    <property type="nucleotide sequence ID" value="XM_043319788.1"/>
</dbReference>
<evidence type="ECO:0000256" key="1">
    <source>
        <dbReference type="SAM" id="Coils"/>
    </source>
</evidence>